<dbReference type="GO" id="GO:0032259">
    <property type="term" value="P:methylation"/>
    <property type="evidence" value="ECO:0007669"/>
    <property type="project" value="UniProtKB-KW"/>
</dbReference>
<comment type="subunit">
    <text evidence="6">Homodimer.</text>
</comment>
<keyword evidence="4 6" id="KW-0949">S-adenosyl-L-methionine</keyword>
<comment type="catalytic activity">
    <reaction evidence="6">
        <text>5-carboxymethylaminomethyluridine(34) in tRNA(Leu) + S-adenosyl-L-methionine = 5-carboxymethylaminomethyl-2'-O-methyluridine(34) in tRNA(Leu) + S-adenosyl-L-homocysteine + H(+)</text>
        <dbReference type="Rhea" id="RHEA:43088"/>
        <dbReference type="Rhea" id="RHEA-COMP:10333"/>
        <dbReference type="Rhea" id="RHEA-COMP:10334"/>
        <dbReference type="ChEBI" id="CHEBI:15378"/>
        <dbReference type="ChEBI" id="CHEBI:57856"/>
        <dbReference type="ChEBI" id="CHEBI:59789"/>
        <dbReference type="ChEBI" id="CHEBI:74508"/>
        <dbReference type="ChEBI" id="CHEBI:74511"/>
        <dbReference type="EC" id="2.1.1.207"/>
    </reaction>
</comment>
<gene>
    <name evidence="6" type="primary">trmL</name>
    <name evidence="8" type="ORF">P8627_07800</name>
</gene>
<dbReference type="RefSeq" id="WP_279967208.1">
    <property type="nucleotide sequence ID" value="NZ_CP122537.1"/>
</dbReference>
<evidence type="ECO:0000256" key="5">
    <source>
        <dbReference type="ARBA" id="ARBA00022694"/>
    </source>
</evidence>
<evidence type="ECO:0000256" key="3">
    <source>
        <dbReference type="ARBA" id="ARBA00022679"/>
    </source>
</evidence>
<comment type="caution">
    <text evidence="6">Lacks conserved residue(s) required for the propagation of feature annotation.</text>
</comment>
<dbReference type="PANTHER" id="PTHR42971">
    <property type="entry name" value="TRNA (CYTIDINE(34)-2'-O)-METHYLTRANSFERASE"/>
    <property type="match status" value="1"/>
</dbReference>
<dbReference type="EMBL" id="CP122537">
    <property type="protein sequence ID" value="WGH80157.1"/>
    <property type="molecule type" value="Genomic_DNA"/>
</dbReference>
<evidence type="ECO:0000256" key="6">
    <source>
        <dbReference type="HAMAP-Rule" id="MF_01885"/>
    </source>
</evidence>
<feature type="binding site" evidence="6">
    <location>
        <position position="124"/>
    </location>
    <ligand>
        <name>S-adenosyl-L-methionine</name>
        <dbReference type="ChEBI" id="CHEBI:59789"/>
    </ligand>
</feature>
<dbReference type="InterPro" id="IPR029028">
    <property type="entry name" value="Alpha/beta_knot_MTases"/>
</dbReference>
<keyword evidence="1 6" id="KW-0963">Cytoplasm</keyword>
<comment type="catalytic activity">
    <reaction evidence="6">
        <text>cytidine(34) in tRNA + S-adenosyl-L-methionine = 2'-O-methylcytidine(34) in tRNA + S-adenosyl-L-homocysteine + H(+)</text>
        <dbReference type="Rhea" id="RHEA:43084"/>
        <dbReference type="Rhea" id="RHEA-COMP:10331"/>
        <dbReference type="Rhea" id="RHEA-COMP:10332"/>
        <dbReference type="ChEBI" id="CHEBI:15378"/>
        <dbReference type="ChEBI" id="CHEBI:57856"/>
        <dbReference type="ChEBI" id="CHEBI:59789"/>
        <dbReference type="ChEBI" id="CHEBI:74495"/>
        <dbReference type="ChEBI" id="CHEBI:82748"/>
        <dbReference type="EC" id="2.1.1.207"/>
    </reaction>
</comment>
<evidence type="ECO:0000256" key="1">
    <source>
        <dbReference type="ARBA" id="ARBA00022490"/>
    </source>
</evidence>
<accession>A0ABY8LFT2</accession>
<proteinExistence type="inferred from homology"/>
<dbReference type="EC" id="2.1.1.207" evidence="6"/>
<sequence>MRPAIVLVQPEIAGNTGSVGRTCVALDLDLCLVKPYGFEITDRNVRRAGLDYWKHVRLHEYEDWEDFLIRRAPRPEALFLFEEYGTTSFYDADYPPDFHLVFGQETVGLPPAVTAGRADRMVRLPMRSPHIRSLNLANAATAAAYQALRGVL</sequence>
<keyword evidence="5 6" id="KW-0819">tRNA processing</keyword>
<protein>
    <recommendedName>
        <fullName evidence="6">tRNA (cytidine(34)-2'-O)-methyltransferase</fullName>
        <ecNumber evidence="6">2.1.1.207</ecNumber>
    </recommendedName>
    <alternativeName>
        <fullName evidence="6">tRNA (cytidine/uridine-2'-O-)-methyltransferase TrmL</fullName>
    </alternativeName>
</protein>
<dbReference type="InterPro" id="IPR001537">
    <property type="entry name" value="SpoU_MeTrfase"/>
</dbReference>
<evidence type="ECO:0000259" key="7">
    <source>
        <dbReference type="Pfam" id="PF00588"/>
    </source>
</evidence>
<feature type="binding site" evidence="6">
    <location>
        <position position="103"/>
    </location>
    <ligand>
        <name>S-adenosyl-L-methionine</name>
        <dbReference type="ChEBI" id="CHEBI:59789"/>
    </ligand>
</feature>
<comment type="function">
    <text evidence="6">Methylates the ribose at the nucleotide 34 wobble position in the two leucyl isoacceptors tRNA(Leu)(CmAA) and tRNA(Leu)(cmnm5UmAA). Catalyzes the methyl transfer from S-adenosyl-L-methionine to the 2'-OH of the wobble nucleotide.</text>
</comment>
<dbReference type="SUPFAM" id="SSF75217">
    <property type="entry name" value="alpha/beta knot"/>
    <property type="match status" value="1"/>
</dbReference>
<dbReference type="PANTHER" id="PTHR42971:SF1">
    <property type="entry name" value="TRNA (CYTIDINE(34)-2'-O)-METHYLTRANSFERASE"/>
    <property type="match status" value="1"/>
</dbReference>
<reference evidence="8 9" key="1">
    <citation type="submission" date="2023-04" db="EMBL/GenBank/DDBJ databases">
        <title>Jannaschia ovalis sp. nov., a marine bacterium isolated from sea tidal flat.</title>
        <authorList>
            <person name="Kwon D.Y."/>
            <person name="Kim J.-J."/>
        </authorList>
    </citation>
    <scope>NUCLEOTIDE SEQUENCE [LARGE SCALE GENOMIC DNA]</scope>
    <source>
        <strain evidence="8 9">GRR-S6-38</strain>
    </source>
</reference>
<keyword evidence="3 6" id="KW-0808">Transferase</keyword>
<organism evidence="8 9">
    <name type="scientific">Jannaschia ovalis</name>
    <dbReference type="NCBI Taxonomy" id="3038773"/>
    <lineage>
        <taxon>Bacteria</taxon>
        <taxon>Pseudomonadati</taxon>
        <taxon>Pseudomonadota</taxon>
        <taxon>Alphaproteobacteria</taxon>
        <taxon>Rhodobacterales</taxon>
        <taxon>Roseobacteraceae</taxon>
        <taxon>Jannaschia</taxon>
    </lineage>
</organism>
<dbReference type="Gene3D" id="3.40.1280.10">
    <property type="match status" value="1"/>
</dbReference>
<evidence type="ECO:0000256" key="4">
    <source>
        <dbReference type="ARBA" id="ARBA00022691"/>
    </source>
</evidence>
<dbReference type="Proteomes" id="UP001243420">
    <property type="component" value="Chromosome"/>
</dbReference>
<evidence type="ECO:0000313" key="8">
    <source>
        <dbReference type="EMBL" id="WGH80157.1"/>
    </source>
</evidence>
<dbReference type="GO" id="GO:0008168">
    <property type="term" value="F:methyltransferase activity"/>
    <property type="evidence" value="ECO:0007669"/>
    <property type="project" value="UniProtKB-KW"/>
</dbReference>
<comment type="subcellular location">
    <subcellularLocation>
        <location evidence="6">Cytoplasm</location>
    </subcellularLocation>
</comment>
<dbReference type="PIRSF" id="PIRSF029256">
    <property type="entry name" value="SpoU_TrmH_prd"/>
    <property type="match status" value="1"/>
</dbReference>
<dbReference type="HAMAP" id="MF_01885">
    <property type="entry name" value="tRNA_methyltr_TrmL"/>
    <property type="match status" value="1"/>
</dbReference>
<name>A0ABY8LFT2_9RHOB</name>
<dbReference type="InterPro" id="IPR029026">
    <property type="entry name" value="tRNA_m1G_MTases_N"/>
</dbReference>
<keyword evidence="9" id="KW-1185">Reference proteome</keyword>
<dbReference type="InterPro" id="IPR016914">
    <property type="entry name" value="TrmL"/>
</dbReference>
<feature type="domain" description="tRNA/rRNA methyltransferase SpoU type" evidence="7">
    <location>
        <begin position="4"/>
        <end position="145"/>
    </location>
</feature>
<dbReference type="Pfam" id="PF00588">
    <property type="entry name" value="SpoU_methylase"/>
    <property type="match status" value="1"/>
</dbReference>
<evidence type="ECO:0000256" key="2">
    <source>
        <dbReference type="ARBA" id="ARBA00022603"/>
    </source>
</evidence>
<comment type="similarity">
    <text evidence="6">Belongs to the class IV-like SAM-binding methyltransferase superfamily. RNA methyltransferase TrmH family. TrmL subfamily.</text>
</comment>
<keyword evidence="2 6" id="KW-0489">Methyltransferase</keyword>
<evidence type="ECO:0000313" key="9">
    <source>
        <dbReference type="Proteomes" id="UP001243420"/>
    </source>
</evidence>
<feature type="binding site" evidence="6">
    <location>
        <position position="133"/>
    </location>
    <ligand>
        <name>S-adenosyl-L-methionine</name>
        <dbReference type="ChEBI" id="CHEBI:59789"/>
    </ligand>
</feature>